<dbReference type="Gene3D" id="3.10.20.90">
    <property type="entry name" value="Phosphatidylinositol 3-kinase Catalytic Subunit, Chain A, domain 1"/>
    <property type="match status" value="1"/>
</dbReference>
<protein>
    <submittedName>
        <fullName evidence="5">Uncharacterized protein</fullName>
    </submittedName>
</protein>
<dbReference type="Proteomes" id="UP001286313">
    <property type="component" value="Unassembled WGS sequence"/>
</dbReference>
<name>A0AAE1EKJ8_PETCI</name>
<sequence>MFQSAHTQRRDLDGRVFVVPSRVSFEVFSANLRSMANLRQGQVLNFAVEGMDTVPRGSRSMDILREEFAAPDGFIHIIYSDEHQQRWNEQQDQWWQCLLM</sequence>
<dbReference type="SUPFAM" id="SSF54236">
    <property type="entry name" value="Ubiquitin-like"/>
    <property type="match status" value="1"/>
</dbReference>
<evidence type="ECO:0000313" key="5">
    <source>
        <dbReference type="EMBL" id="KAK3855314.1"/>
    </source>
</evidence>
<dbReference type="GO" id="GO:0016020">
    <property type="term" value="C:membrane"/>
    <property type="evidence" value="ECO:0007669"/>
    <property type="project" value="UniProtKB-SubCell"/>
</dbReference>
<dbReference type="Pfam" id="PF02991">
    <property type="entry name" value="ATG8"/>
    <property type="match status" value="1"/>
</dbReference>
<evidence type="ECO:0000313" key="6">
    <source>
        <dbReference type="Proteomes" id="UP001286313"/>
    </source>
</evidence>
<comment type="subcellular location">
    <subcellularLocation>
        <location evidence="1">Membrane</location>
    </subcellularLocation>
</comment>
<dbReference type="InterPro" id="IPR004241">
    <property type="entry name" value="Atg8-like"/>
</dbReference>
<evidence type="ECO:0000256" key="2">
    <source>
        <dbReference type="ARBA" id="ARBA00007293"/>
    </source>
</evidence>
<accession>A0AAE1EKJ8</accession>
<comment type="caution">
    <text evidence="5">The sequence shown here is derived from an EMBL/GenBank/DDBJ whole genome shotgun (WGS) entry which is preliminary data.</text>
</comment>
<evidence type="ECO:0000256" key="1">
    <source>
        <dbReference type="ARBA" id="ARBA00004370"/>
    </source>
</evidence>
<proteinExistence type="inferred from homology"/>
<organism evidence="5 6">
    <name type="scientific">Petrolisthes cinctipes</name>
    <name type="common">Flat porcelain crab</name>
    <dbReference type="NCBI Taxonomy" id="88211"/>
    <lineage>
        <taxon>Eukaryota</taxon>
        <taxon>Metazoa</taxon>
        <taxon>Ecdysozoa</taxon>
        <taxon>Arthropoda</taxon>
        <taxon>Crustacea</taxon>
        <taxon>Multicrustacea</taxon>
        <taxon>Malacostraca</taxon>
        <taxon>Eumalacostraca</taxon>
        <taxon>Eucarida</taxon>
        <taxon>Decapoda</taxon>
        <taxon>Pleocyemata</taxon>
        <taxon>Anomura</taxon>
        <taxon>Galatheoidea</taxon>
        <taxon>Porcellanidae</taxon>
        <taxon>Petrolisthes</taxon>
    </lineage>
</organism>
<evidence type="ECO:0000256" key="3">
    <source>
        <dbReference type="ARBA" id="ARBA00023136"/>
    </source>
</evidence>
<gene>
    <name evidence="5" type="ORF">Pcinc_038279</name>
</gene>
<keyword evidence="6" id="KW-1185">Reference proteome</keyword>
<comment type="similarity">
    <text evidence="2">Belongs to the ATG8 family.</text>
</comment>
<keyword evidence="4" id="KW-0449">Lipoprotein</keyword>
<dbReference type="EMBL" id="JAWQEG010006268">
    <property type="protein sequence ID" value="KAK3855314.1"/>
    <property type="molecule type" value="Genomic_DNA"/>
</dbReference>
<evidence type="ECO:0000256" key="4">
    <source>
        <dbReference type="ARBA" id="ARBA00023288"/>
    </source>
</evidence>
<dbReference type="AlphaFoldDB" id="A0AAE1EKJ8"/>
<dbReference type="InterPro" id="IPR029071">
    <property type="entry name" value="Ubiquitin-like_domsf"/>
</dbReference>
<keyword evidence="3" id="KW-0472">Membrane</keyword>
<reference evidence="5" key="1">
    <citation type="submission" date="2023-10" db="EMBL/GenBank/DDBJ databases">
        <title>Genome assemblies of two species of porcelain crab, Petrolisthes cinctipes and Petrolisthes manimaculis (Anomura: Porcellanidae).</title>
        <authorList>
            <person name="Angst P."/>
        </authorList>
    </citation>
    <scope>NUCLEOTIDE SEQUENCE</scope>
    <source>
        <strain evidence="5">PB745_01</strain>
        <tissue evidence="5">Gill</tissue>
    </source>
</reference>